<keyword evidence="3" id="KW-1185">Reference proteome</keyword>
<dbReference type="PROSITE" id="PS50005">
    <property type="entry name" value="TPR"/>
    <property type="match status" value="1"/>
</dbReference>
<evidence type="ECO:0000256" key="1">
    <source>
        <dbReference type="PROSITE-ProRule" id="PRU00339"/>
    </source>
</evidence>
<dbReference type="InterPro" id="IPR011990">
    <property type="entry name" value="TPR-like_helical_dom_sf"/>
</dbReference>
<organism evidence="2 3">
    <name type="scientific">Entomospira culicis</name>
    <dbReference type="NCBI Taxonomy" id="2719989"/>
    <lineage>
        <taxon>Bacteria</taxon>
        <taxon>Pseudomonadati</taxon>
        <taxon>Spirochaetota</taxon>
        <taxon>Spirochaetia</taxon>
        <taxon>Spirochaetales</taxon>
        <taxon>Spirochaetaceae</taxon>
        <taxon>Entomospira</taxon>
    </lineage>
</organism>
<evidence type="ECO:0000313" key="3">
    <source>
        <dbReference type="Proteomes" id="UP000778951"/>
    </source>
</evidence>
<feature type="repeat" description="TPR" evidence="1">
    <location>
        <begin position="86"/>
        <end position="119"/>
    </location>
</feature>
<accession>A0A968GKS8</accession>
<keyword evidence="1" id="KW-0802">TPR repeat</keyword>
<dbReference type="Gene3D" id="1.25.40.10">
    <property type="entry name" value="Tetratricopeptide repeat domain"/>
    <property type="match status" value="1"/>
</dbReference>
<dbReference type="EMBL" id="JAATLM010000001">
    <property type="protein sequence ID" value="NIZ69655.1"/>
    <property type="molecule type" value="Genomic_DNA"/>
</dbReference>
<comment type="caution">
    <text evidence="2">The sequence shown here is derived from an EMBL/GenBank/DDBJ whole genome shotgun (WGS) entry which is preliminary data.</text>
</comment>
<reference evidence="2" key="1">
    <citation type="submission" date="2020-03" db="EMBL/GenBank/DDBJ databases">
        <title>Spirochaetal bacteria isolated from arthropods constitute a novel genus Entomospira genus novum within the order Spirochaetales.</title>
        <authorList>
            <person name="Grana-Miraglia L."/>
            <person name="Sikutova S."/>
            <person name="Fingerle V."/>
            <person name="Sing A."/>
            <person name="Castillo-Ramirez S."/>
            <person name="Margos G."/>
            <person name="Rudolf I."/>
        </authorList>
    </citation>
    <scope>NUCLEOTIDE SEQUENCE</scope>
    <source>
        <strain evidence="2">BR149</strain>
    </source>
</reference>
<dbReference type="SUPFAM" id="SSF48452">
    <property type="entry name" value="TPR-like"/>
    <property type="match status" value="1"/>
</dbReference>
<dbReference type="Pfam" id="PF13181">
    <property type="entry name" value="TPR_8"/>
    <property type="match status" value="1"/>
</dbReference>
<sequence>MKRLILLTLPLLIVTSCGRSLRSEWIDSAKNIKDVQKVNPKQESEEELAKRLREFDQSLSVQEARRMIKRQEKQLQKALIALYDKSLAYEMLGTLYLNQKFYQAALEQFELALEIRPASATLHYYAGVSSGWVSTLSIDPIKQATYQEKALAHLLKSYEIDPNHAPTSLALASIYVQDTSMLGQAKMYVKRYQSLHPQSQEAQLLLAHITLKEGNYLQARNLYQQIIDEANRNPDLHKYYIDQANAGLALIP</sequence>
<dbReference type="RefSeq" id="WP_167695740.1">
    <property type="nucleotide sequence ID" value="NZ_CP118181.1"/>
</dbReference>
<name>A0A968GKS8_9SPIO</name>
<gene>
    <name evidence="2" type="ORF">HCT48_05440</name>
</gene>
<dbReference type="Proteomes" id="UP000778951">
    <property type="component" value="Unassembled WGS sequence"/>
</dbReference>
<evidence type="ECO:0008006" key="4">
    <source>
        <dbReference type="Google" id="ProtNLM"/>
    </source>
</evidence>
<dbReference type="PROSITE" id="PS51257">
    <property type="entry name" value="PROKAR_LIPOPROTEIN"/>
    <property type="match status" value="1"/>
</dbReference>
<dbReference type="AlphaFoldDB" id="A0A968GKS8"/>
<proteinExistence type="predicted"/>
<protein>
    <recommendedName>
        <fullName evidence="4">Tetratricopeptide repeat protein</fullName>
    </recommendedName>
</protein>
<evidence type="ECO:0000313" key="2">
    <source>
        <dbReference type="EMBL" id="NIZ69655.1"/>
    </source>
</evidence>
<dbReference type="InterPro" id="IPR019734">
    <property type="entry name" value="TPR_rpt"/>
</dbReference>